<feature type="transmembrane region" description="Helical" evidence="2">
    <location>
        <begin position="78"/>
        <end position="101"/>
    </location>
</feature>
<feature type="transmembrane region" description="Helical" evidence="2">
    <location>
        <begin position="243"/>
        <end position="267"/>
    </location>
</feature>
<feature type="transmembrane region" description="Helical" evidence="2">
    <location>
        <begin position="287"/>
        <end position="309"/>
    </location>
</feature>
<dbReference type="Gene3D" id="3.20.20.190">
    <property type="entry name" value="Phosphatidylinositol (PI) phosphodiesterase"/>
    <property type="match status" value="1"/>
</dbReference>
<feature type="domain" description="GP-PDE" evidence="3">
    <location>
        <begin position="370"/>
        <end position="601"/>
    </location>
</feature>
<organism evidence="4 5">
    <name type="scientific">Faecalibacterium prausnitzii</name>
    <dbReference type="NCBI Taxonomy" id="853"/>
    <lineage>
        <taxon>Bacteria</taxon>
        <taxon>Bacillati</taxon>
        <taxon>Bacillota</taxon>
        <taxon>Clostridia</taxon>
        <taxon>Eubacteriales</taxon>
        <taxon>Oscillospiraceae</taxon>
        <taxon>Faecalibacterium</taxon>
    </lineage>
</organism>
<dbReference type="GO" id="GO:0006629">
    <property type="term" value="P:lipid metabolic process"/>
    <property type="evidence" value="ECO:0007669"/>
    <property type="project" value="InterPro"/>
</dbReference>
<evidence type="ECO:0000259" key="3">
    <source>
        <dbReference type="PROSITE" id="PS51704"/>
    </source>
</evidence>
<evidence type="ECO:0000313" key="5">
    <source>
        <dbReference type="Proteomes" id="UP000220904"/>
    </source>
</evidence>
<protein>
    <submittedName>
        <fullName evidence="4">Glycerophosphodiester phosphodiesterase</fullName>
    </submittedName>
</protein>
<dbReference type="PANTHER" id="PTHR46211:SF8">
    <property type="entry name" value="PHOSPHODIESTERASE"/>
    <property type="match status" value="1"/>
</dbReference>
<dbReference type="GO" id="GO:0008081">
    <property type="term" value="F:phosphoric diester hydrolase activity"/>
    <property type="evidence" value="ECO:0007669"/>
    <property type="project" value="InterPro"/>
</dbReference>
<keyword evidence="2" id="KW-0472">Membrane</keyword>
<reference evidence="4 5" key="1">
    <citation type="journal article" date="2017" name="Front. Microbiol.">
        <title>New Insights into the Diversity of the Genus Faecalibacterium.</title>
        <authorList>
            <person name="Benevides L."/>
            <person name="Burman S."/>
            <person name="Martin R."/>
            <person name="Robert V."/>
            <person name="Thomas M."/>
            <person name="Miquel S."/>
            <person name="Chain F."/>
            <person name="Sokol H."/>
            <person name="Bermudez-Humaran L.G."/>
            <person name="Morrison M."/>
            <person name="Langella P."/>
            <person name="Azevedo V.A."/>
            <person name="Chatel J.M."/>
            <person name="Soares S."/>
        </authorList>
    </citation>
    <scope>NUCLEOTIDE SEQUENCE [LARGE SCALE GENOMIC DNA]</scope>
    <source>
        <strain evidence="4 5">AHMP21</strain>
    </source>
</reference>
<dbReference type="Pfam" id="PF10110">
    <property type="entry name" value="GPDPase_memb"/>
    <property type="match status" value="1"/>
</dbReference>
<dbReference type="Pfam" id="PF03009">
    <property type="entry name" value="GDPD"/>
    <property type="match status" value="1"/>
</dbReference>
<evidence type="ECO:0000256" key="1">
    <source>
        <dbReference type="SAM" id="Coils"/>
    </source>
</evidence>
<comment type="caution">
    <text evidence="4">The sequence shown here is derived from an EMBL/GenBank/DDBJ whole genome shotgun (WGS) entry which is preliminary data.</text>
</comment>
<dbReference type="InterPro" id="IPR017946">
    <property type="entry name" value="PLC-like_Pdiesterase_TIM-brl"/>
</dbReference>
<proteinExistence type="predicted"/>
<sequence length="652" mass="71934">MLLSRSNRTLRQANAAYRALRQETQALVRRAETALITAIILYKLLTELVFLPAMRGIWSLTLRVSPVNYLTNTNAHQIFTAPSILGGIALIAILVALWNLYEFSIVLHGLDRARRGEPSGLPALFRVSLADIRHVLHPKNWPILLYCVLLIPFTDMYVTASYITQLAVPEYILGVIRAKPGILALYGAGILAVVLLTVFFALVLPLFMLERKPFGSAVKESCRCVKQRFCEVLTALARWNIGVLLRTGLLFALAAALLYGIAALVGLESTRAMLLLSRALQLVELPFFGFLLDCRVTVAQCTILGLLYFRMQGLPQPDVPPDNKPARRSGRLLLTVLVAGVTLASCAATVYLLSLPQDDALLSAVGGVTPLVTYHRGDCSIAPENTIPAFRSAIRKGGDRIELDVQMSRDGVVVVTHDTSLKRCTGKNAKVYDLTFAEIETLDAGRWFSARFAGTRIPSFEEVLQLCQGRIDLNVEIKPSAATPTLEAETVRLLRAYGFEGHCVITSQSYETLHKVKELAPDIPTGYILALGVGNYYDLPDADFFSVEHTFITSGMVNQIHLRGKTISAWTIAQEDDARHMMELGADDLITDKPDLVHELLRQNAEMDTTLLSLRDAIQGWFFPAPDEEVSDAAEDVIEDVIEDPEEFLDAA</sequence>
<dbReference type="AlphaFoldDB" id="A0A2A7B599"/>
<dbReference type="EMBL" id="NOUV01000014">
    <property type="protein sequence ID" value="PDX86491.1"/>
    <property type="molecule type" value="Genomic_DNA"/>
</dbReference>
<keyword evidence="2" id="KW-0812">Transmembrane</keyword>
<dbReference type="SUPFAM" id="SSF51695">
    <property type="entry name" value="PLC-like phosphodiesterases"/>
    <property type="match status" value="1"/>
</dbReference>
<dbReference type="PANTHER" id="PTHR46211">
    <property type="entry name" value="GLYCEROPHOSPHORYL DIESTER PHOSPHODIESTERASE"/>
    <property type="match status" value="1"/>
</dbReference>
<feature type="transmembrane region" description="Helical" evidence="2">
    <location>
        <begin position="34"/>
        <end position="58"/>
    </location>
</feature>
<feature type="transmembrane region" description="Helical" evidence="2">
    <location>
        <begin position="330"/>
        <end position="353"/>
    </location>
</feature>
<evidence type="ECO:0000313" key="4">
    <source>
        <dbReference type="EMBL" id="PDX86491.1"/>
    </source>
</evidence>
<dbReference type="InterPro" id="IPR030395">
    <property type="entry name" value="GP_PDE_dom"/>
</dbReference>
<keyword evidence="2" id="KW-1133">Transmembrane helix</keyword>
<dbReference type="Proteomes" id="UP000220904">
    <property type="component" value="Unassembled WGS sequence"/>
</dbReference>
<accession>A0A2A7B599</accession>
<feature type="transmembrane region" description="Helical" evidence="2">
    <location>
        <begin position="183"/>
        <end position="209"/>
    </location>
</feature>
<keyword evidence="1" id="KW-0175">Coiled coil</keyword>
<dbReference type="PROSITE" id="PS51704">
    <property type="entry name" value="GP_PDE"/>
    <property type="match status" value="1"/>
</dbReference>
<dbReference type="InterPro" id="IPR018476">
    <property type="entry name" value="GlyceroP-diester-Pdiesterase_M"/>
</dbReference>
<dbReference type="OrthoDB" id="384721at2"/>
<name>A0A2A7B599_9FIRM</name>
<evidence type="ECO:0000256" key="2">
    <source>
        <dbReference type="SAM" id="Phobius"/>
    </source>
</evidence>
<feature type="transmembrane region" description="Helical" evidence="2">
    <location>
        <begin position="143"/>
        <end position="163"/>
    </location>
</feature>
<gene>
    <name evidence="4" type="ORF">CHR60_07010</name>
</gene>
<feature type="coiled-coil region" evidence="1">
    <location>
        <begin position="3"/>
        <end position="30"/>
    </location>
</feature>